<protein>
    <submittedName>
        <fullName evidence="1">Uncharacterized protein</fullName>
    </submittedName>
</protein>
<gene>
    <name evidence="1" type="ORF">FRX31_004809</name>
</gene>
<name>A0A7J6X7C7_THATH</name>
<evidence type="ECO:0000313" key="1">
    <source>
        <dbReference type="EMBL" id="KAF5205604.1"/>
    </source>
</evidence>
<proteinExistence type="predicted"/>
<dbReference type="AlphaFoldDB" id="A0A7J6X7C7"/>
<evidence type="ECO:0000313" key="2">
    <source>
        <dbReference type="Proteomes" id="UP000554482"/>
    </source>
</evidence>
<comment type="caution">
    <text evidence="1">The sequence shown here is derived from an EMBL/GenBank/DDBJ whole genome shotgun (WGS) entry which is preliminary data.</text>
</comment>
<accession>A0A7J6X7C7</accession>
<keyword evidence="2" id="KW-1185">Reference proteome</keyword>
<dbReference type="EMBL" id="JABWDY010003844">
    <property type="protein sequence ID" value="KAF5205604.1"/>
    <property type="molecule type" value="Genomic_DNA"/>
</dbReference>
<reference evidence="1 2" key="1">
    <citation type="submission" date="2020-06" db="EMBL/GenBank/DDBJ databases">
        <title>Transcriptomic and genomic resources for Thalictrum thalictroides and T. hernandezii: Facilitating candidate gene discovery in an emerging model plant lineage.</title>
        <authorList>
            <person name="Arias T."/>
            <person name="Riano-Pachon D.M."/>
            <person name="Di Stilio V.S."/>
        </authorList>
    </citation>
    <scope>NUCLEOTIDE SEQUENCE [LARGE SCALE GENOMIC DNA]</scope>
    <source>
        <strain evidence="2">cv. WT478/WT964</strain>
        <tissue evidence="1">Leaves</tissue>
    </source>
</reference>
<sequence length="144" mass="16807">IECDIARLSNEEKTYGRDRDFAVDATEYAKAITYASMNDPYTVKMVSKGTSISHEINSVEIYLRHFHELESARVIVFAIKAIGFQRWMVESLEVFLEIHGCEDIIFRLRIYNDYCFLPQILRVSNLFWLVFEPTVEAIKPFLVS</sequence>
<feature type="non-terminal residue" evidence="1">
    <location>
        <position position="1"/>
    </location>
</feature>
<organism evidence="1 2">
    <name type="scientific">Thalictrum thalictroides</name>
    <name type="common">Rue-anemone</name>
    <name type="synonym">Anemone thalictroides</name>
    <dbReference type="NCBI Taxonomy" id="46969"/>
    <lineage>
        <taxon>Eukaryota</taxon>
        <taxon>Viridiplantae</taxon>
        <taxon>Streptophyta</taxon>
        <taxon>Embryophyta</taxon>
        <taxon>Tracheophyta</taxon>
        <taxon>Spermatophyta</taxon>
        <taxon>Magnoliopsida</taxon>
        <taxon>Ranunculales</taxon>
        <taxon>Ranunculaceae</taxon>
        <taxon>Thalictroideae</taxon>
        <taxon>Thalictrum</taxon>
    </lineage>
</organism>
<dbReference type="Proteomes" id="UP000554482">
    <property type="component" value="Unassembled WGS sequence"/>
</dbReference>